<evidence type="ECO:0000313" key="8">
    <source>
        <dbReference type="WBParaSite" id="DME_0000306401-mRNA-1"/>
    </source>
</evidence>
<accession>A0A0N4U7T5</accession>
<dbReference type="AlphaFoldDB" id="A0A0N4U7T5"/>
<dbReference type="GO" id="GO:0006402">
    <property type="term" value="P:mRNA catabolic process"/>
    <property type="evidence" value="ECO:0007669"/>
    <property type="project" value="InterPro"/>
</dbReference>
<dbReference type="Gene3D" id="1.25.10.10">
    <property type="entry name" value="Leucine-rich Repeat Variant"/>
    <property type="match status" value="1"/>
</dbReference>
<dbReference type="Proteomes" id="UP000038040">
    <property type="component" value="Unplaced"/>
</dbReference>
<dbReference type="GO" id="GO:0000932">
    <property type="term" value="C:P-body"/>
    <property type="evidence" value="ECO:0007669"/>
    <property type="project" value="UniProtKB-SubCell"/>
</dbReference>
<keyword evidence="4" id="KW-0472">Membrane</keyword>
<evidence type="ECO:0000256" key="4">
    <source>
        <dbReference type="SAM" id="Phobius"/>
    </source>
</evidence>
<reference evidence="5 7" key="2">
    <citation type="submission" date="2018-11" db="EMBL/GenBank/DDBJ databases">
        <authorList>
            <consortium name="Pathogen Informatics"/>
        </authorList>
    </citation>
    <scope>NUCLEOTIDE SEQUENCE [LARGE SCALE GENOMIC DNA]</scope>
</reference>
<evidence type="ECO:0000256" key="1">
    <source>
        <dbReference type="ARBA" id="ARBA00004201"/>
    </source>
</evidence>
<keyword evidence="7" id="KW-1185">Reference proteome</keyword>
<evidence type="ECO:0000256" key="2">
    <source>
        <dbReference type="ARBA" id="ARBA00014171"/>
    </source>
</evidence>
<comment type="subcellular location">
    <subcellularLocation>
        <location evidence="1">Cytoplasm</location>
        <location evidence="1">P-body</location>
    </subcellularLocation>
</comment>
<organism evidence="6 8">
    <name type="scientific">Dracunculus medinensis</name>
    <name type="common">Guinea worm</name>
    <dbReference type="NCBI Taxonomy" id="318479"/>
    <lineage>
        <taxon>Eukaryota</taxon>
        <taxon>Metazoa</taxon>
        <taxon>Ecdysozoa</taxon>
        <taxon>Nematoda</taxon>
        <taxon>Chromadorea</taxon>
        <taxon>Rhabditida</taxon>
        <taxon>Spirurina</taxon>
        <taxon>Dracunculoidea</taxon>
        <taxon>Dracunculidae</taxon>
        <taxon>Dracunculus</taxon>
    </lineage>
</organism>
<dbReference type="EMBL" id="UYYG01001159">
    <property type="protein sequence ID" value="VDN57250.1"/>
    <property type="molecule type" value="Genomic_DNA"/>
</dbReference>
<dbReference type="OrthoDB" id="1183224at2759"/>
<gene>
    <name evidence="5" type="ORF">DME_LOCUS7223</name>
</gene>
<evidence type="ECO:0000313" key="7">
    <source>
        <dbReference type="Proteomes" id="UP000274756"/>
    </source>
</evidence>
<evidence type="ECO:0000313" key="5">
    <source>
        <dbReference type="EMBL" id="VDN57250.1"/>
    </source>
</evidence>
<dbReference type="InterPro" id="IPR011989">
    <property type="entry name" value="ARM-like"/>
</dbReference>
<dbReference type="Pfam" id="PF04078">
    <property type="entry name" value="Rcd1"/>
    <property type="match status" value="1"/>
</dbReference>
<protein>
    <recommendedName>
        <fullName evidence="2">CCR4-NOT transcription complex subunit 9</fullName>
    </recommendedName>
    <alternativeName>
        <fullName evidence="3">Cell differentiation protein RQCD1 homolog</fullName>
    </alternativeName>
</protein>
<evidence type="ECO:0000313" key="6">
    <source>
        <dbReference type="Proteomes" id="UP000038040"/>
    </source>
</evidence>
<sequence>MLAKRTRLHSMEELNYSLRCHRPGRLAAAMASSEIREMAQSTEEQQYTDVNQVHQWILDLIDPIKRENALLELRKILNLAIIASDICSKRRNVVPDLAVWLWYTSGSMAALILELITIYPTITTPTLTVRQSNRACNALALMQCVASHRETAIHFLAAHIPLFLFPFLHTTSESRPYEFLRLTSLGEVIQFLLTTDIISLCLQIMNTGTELSKTVATFILQKVLLNDDGLAYVCRKYECFLQVIMVLKKMVIQLAQQQSLRLLKHIIRCYNRLSENPRLILNPFPNSSNFEIFDQIIISLFSATQILRQYIPDQLRDGTFNQILQEDKLTRHWLTQLLKNIGKFHWNILIIQTF</sequence>
<evidence type="ECO:0000256" key="3">
    <source>
        <dbReference type="ARBA" id="ARBA00030283"/>
    </source>
</evidence>
<name>A0A0N4U7T5_DRAME</name>
<dbReference type="WBParaSite" id="DME_0000306401-mRNA-1">
    <property type="protein sequence ID" value="DME_0000306401-mRNA-1"/>
    <property type="gene ID" value="DME_0000306401"/>
</dbReference>
<keyword evidence="4" id="KW-1133">Transmembrane helix</keyword>
<feature type="transmembrane region" description="Helical" evidence="4">
    <location>
        <begin position="99"/>
        <end position="122"/>
    </location>
</feature>
<dbReference type="Proteomes" id="UP000274756">
    <property type="component" value="Unassembled WGS sequence"/>
</dbReference>
<reference evidence="8" key="1">
    <citation type="submission" date="2017-02" db="UniProtKB">
        <authorList>
            <consortium name="WormBaseParasite"/>
        </authorList>
    </citation>
    <scope>IDENTIFICATION</scope>
</reference>
<dbReference type="STRING" id="318479.A0A0N4U7T5"/>
<dbReference type="InterPro" id="IPR007216">
    <property type="entry name" value="CNOT9"/>
</dbReference>
<dbReference type="GO" id="GO:0030014">
    <property type="term" value="C:CCR4-NOT complex"/>
    <property type="evidence" value="ECO:0007669"/>
    <property type="project" value="InterPro"/>
</dbReference>
<proteinExistence type="predicted"/>
<keyword evidence="4" id="KW-0812">Transmembrane</keyword>
<dbReference type="PANTHER" id="PTHR12262">
    <property type="entry name" value="CCR4-NOT TRANSCRIPTION COMPLEX SUBUNIT 9"/>
    <property type="match status" value="1"/>
</dbReference>